<comment type="caution">
    <text evidence="1">The sequence shown here is derived from an EMBL/GenBank/DDBJ whole genome shotgun (WGS) entry which is preliminary data.</text>
</comment>
<dbReference type="Proteomes" id="UP000318571">
    <property type="component" value="Chromosome 11"/>
</dbReference>
<dbReference type="InterPro" id="IPR013783">
    <property type="entry name" value="Ig-like_fold"/>
</dbReference>
<protein>
    <recommendedName>
        <fullName evidence="3">Ig-like domain-containing protein</fullName>
    </recommendedName>
</protein>
<dbReference type="PANTHER" id="PTHR21261:SF15">
    <property type="entry name" value="BEATEN PATH IIIA, ISOFORM D-RELATED"/>
    <property type="match status" value="1"/>
</dbReference>
<sequence length="144" mass="16472">MGERLELNCTSPRSYPPTSLKWFINDQEHESEEEFPLRHGSKNGLYRSRIGLNITVHMNLFKYGKIRIECVGEIEDGIIQGMSQGSSHQIETIRLPEALKRERSEVFVVPLVSSSPNSQKSKIFCLVITLMISLRPSWTILLNL</sequence>
<dbReference type="SUPFAM" id="SSF48726">
    <property type="entry name" value="Immunoglobulin"/>
    <property type="match status" value="1"/>
</dbReference>
<reference evidence="1 2" key="1">
    <citation type="journal article" date="2018" name="Nat. Ecol. Evol.">
        <title>Genomic signatures of mitonuclear coevolution across populations of Tigriopus californicus.</title>
        <authorList>
            <person name="Barreto F.S."/>
            <person name="Watson E.T."/>
            <person name="Lima T.G."/>
            <person name="Willett C.S."/>
            <person name="Edmands S."/>
            <person name="Li W."/>
            <person name="Burton R.S."/>
        </authorList>
    </citation>
    <scope>NUCLEOTIDE SEQUENCE [LARGE SCALE GENOMIC DNA]</scope>
    <source>
        <strain evidence="1 2">San Diego</strain>
    </source>
</reference>
<evidence type="ECO:0000313" key="1">
    <source>
        <dbReference type="EMBL" id="TRY77831.1"/>
    </source>
</evidence>
<name>A0A553PJG4_TIGCA</name>
<dbReference type="AlphaFoldDB" id="A0A553PJG4"/>
<keyword evidence="2" id="KW-1185">Reference proteome</keyword>
<dbReference type="PANTHER" id="PTHR21261">
    <property type="entry name" value="BEAT PROTEIN"/>
    <property type="match status" value="1"/>
</dbReference>
<evidence type="ECO:0008006" key="3">
    <source>
        <dbReference type="Google" id="ProtNLM"/>
    </source>
</evidence>
<dbReference type="EMBL" id="VCGU01000003">
    <property type="protein sequence ID" value="TRY77831.1"/>
    <property type="molecule type" value="Genomic_DNA"/>
</dbReference>
<proteinExistence type="predicted"/>
<dbReference type="Gene3D" id="2.60.40.10">
    <property type="entry name" value="Immunoglobulins"/>
    <property type="match status" value="1"/>
</dbReference>
<evidence type="ECO:0000313" key="2">
    <source>
        <dbReference type="Proteomes" id="UP000318571"/>
    </source>
</evidence>
<gene>
    <name evidence="1" type="ORF">TCAL_07838</name>
</gene>
<organism evidence="1 2">
    <name type="scientific">Tigriopus californicus</name>
    <name type="common">Marine copepod</name>
    <dbReference type="NCBI Taxonomy" id="6832"/>
    <lineage>
        <taxon>Eukaryota</taxon>
        <taxon>Metazoa</taxon>
        <taxon>Ecdysozoa</taxon>
        <taxon>Arthropoda</taxon>
        <taxon>Crustacea</taxon>
        <taxon>Multicrustacea</taxon>
        <taxon>Hexanauplia</taxon>
        <taxon>Copepoda</taxon>
        <taxon>Harpacticoida</taxon>
        <taxon>Harpacticidae</taxon>
        <taxon>Tigriopus</taxon>
    </lineage>
</organism>
<accession>A0A553PJG4</accession>
<dbReference type="InterPro" id="IPR036179">
    <property type="entry name" value="Ig-like_dom_sf"/>
</dbReference>